<comment type="caution">
    <text evidence="2">The sequence shown here is derived from an EMBL/GenBank/DDBJ whole genome shotgun (WGS) entry which is preliminary data.</text>
</comment>
<accession>A0A2S3ZR13</accession>
<feature type="transmembrane region" description="Helical" evidence="1">
    <location>
        <begin position="48"/>
        <end position="66"/>
    </location>
</feature>
<reference evidence="2 3" key="1">
    <citation type="submission" date="2018-01" db="EMBL/GenBank/DDBJ databases">
        <title>Arthrobacter sp. nov., from glaciers in China.</title>
        <authorList>
            <person name="Liu Q."/>
            <person name="Xin Y.-H."/>
        </authorList>
    </citation>
    <scope>NUCLEOTIDE SEQUENCE [LARGE SCALE GENOMIC DNA]</scope>
    <source>
        <strain evidence="2 3">HLT2-12-2</strain>
    </source>
</reference>
<keyword evidence="1" id="KW-1133">Transmembrane helix</keyword>
<dbReference type="RefSeq" id="WP_103467601.1">
    <property type="nucleotide sequence ID" value="NZ_PPXC01000026.1"/>
</dbReference>
<protein>
    <submittedName>
        <fullName evidence="2">Uncharacterized protein</fullName>
    </submittedName>
</protein>
<gene>
    <name evidence="2" type="ORF">CVS27_19935</name>
</gene>
<proteinExistence type="predicted"/>
<sequence length="131" mass="14206">MPFALTLTVVLALLAAFQLALVFGAPLGRFAWGGRHRVLPERLRIGSAVSIIIYVLIAVIAWDRVGAVDVFPSPFAEIAMWVIFAYFVLGILMNAISRSKPERCTMVPVTLVLAVLSFLIAMGYGVLAMAI</sequence>
<keyword evidence="1" id="KW-0812">Transmembrane</keyword>
<keyword evidence="1" id="KW-0472">Membrane</keyword>
<evidence type="ECO:0000313" key="3">
    <source>
        <dbReference type="Proteomes" id="UP000237061"/>
    </source>
</evidence>
<feature type="transmembrane region" description="Helical" evidence="1">
    <location>
        <begin position="78"/>
        <end position="97"/>
    </location>
</feature>
<evidence type="ECO:0000313" key="2">
    <source>
        <dbReference type="EMBL" id="POH71671.1"/>
    </source>
</evidence>
<evidence type="ECO:0000256" key="1">
    <source>
        <dbReference type="SAM" id="Phobius"/>
    </source>
</evidence>
<organism evidence="2 3">
    <name type="scientific">Arthrobacter glacialis</name>
    <dbReference type="NCBI Taxonomy" id="1664"/>
    <lineage>
        <taxon>Bacteria</taxon>
        <taxon>Bacillati</taxon>
        <taxon>Actinomycetota</taxon>
        <taxon>Actinomycetes</taxon>
        <taxon>Micrococcales</taxon>
        <taxon>Micrococcaceae</taxon>
        <taxon>Arthrobacter</taxon>
    </lineage>
</organism>
<dbReference type="AlphaFoldDB" id="A0A2S3ZR13"/>
<dbReference type="EMBL" id="PPXC01000026">
    <property type="protein sequence ID" value="POH71671.1"/>
    <property type="molecule type" value="Genomic_DNA"/>
</dbReference>
<dbReference type="Proteomes" id="UP000237061">
    <property type="component" value="Unassembled WGS sequence"/>
</dbReference>
<feature type="transmembrane region" description="Helical" evidence="1">
    <location>
        <begin position="109"/>
        <end position="130"/>
    </location>
</feature>
<keyword evidence="3" id="KW-1185">Reference proteome</keyword>
<name>A0A2S3ZR13_ARTGL</name>